<comment type="caution">
    <text evidence="2">The sequence shown here is derived from an EMBL/GenBank/DDBJ whole genome shotgun (WGS) entry which is preliminary data.</text>
</comment>
<organism evidence="2 3">
    <name type="scientific">Cercophora newfieldiana</name>
    <dbReference type="NCBI Taxonomy" id="92897"/>
    <lineage>
        <taxon>Eukaryota</taxon>
        <taxon>Fungi</taxon>
        <taxon>Dikarya</taxon>
        <taxon>Ascomycota</taxon>
        <taxon>Pezizomycotina</taxon>
        <taxon>Sordariomycetes</taxon>
        <taxon>Sordariomycetidae</taxon>
        <taxon>Sordariales</taxon>
        <taxon>Lasiosphaeriaceae</taxon>
        <taxon>Cercophora</taxon>
    </lineage>
</organism>
<evidence type="ECO:0000256" key="1">
    <source>
        <dbReference type="SAM" id="MobiDB-lite"/>
    </source>
</evidence>
<name>A0AA39Y6E0_9PEZI</name>
<proteinExistence type="predicted"/>
<feature type="region of interest" description="Disordered" evidence="1">
    <location>
        <begin position="1"/>
        <end position="28"/>
    </location>
</feature>
<feature type="compositionally biased region" description="Basic residues" evidence="1">
    <location>
        <begin position="1"/>
        <end position="10"/>
    </location>
</feature>
<feature type="region of interest" description="Disordered" evidence="1">
    <location>
        <begin position="96"/>
        <end position="118"/>
    </location>
</feature>
<sequence length="233" mass="25152">MSPRQGRRHMAAQPPTPKLSGESNERCRNPTSLVHVIEASRPENQPCITGRQRALQVQQASKEVAVYRGSMHIDTSQVFVDAPITPSDIAALCGTAVGSSTSESPSTLDDDESASIPDHEDLDFQQLEIDMIEFGHRMVEVVLDIEPEKGGKDSLAYILAAEEYLETHPTAFIADGVLMDAEDSIKTNTVDANGEMPGARTTNGIETTIQGLSLAAQLRTPYYEADPASNAQA</sequence>
<keyword evidence="3" id="KW-1185">Reference proteome</keyword>
<evidence type="ECO:0000313" key="3">
    <source>
        <dbReference type="Proteomes" id="UP001174936"/>
    </source>
</evidence>
<dbReference type="EMBL" id="JAULSV010000004">
    <property type="protein sequence ID" value="KAK0646892.1"/>
    <property type="molecule type" value="Genomic_DNA"/>
</dbReference>
<protein>
    <submittedName>
        <fullName evidence="2">Uncharacterized protein</fullName>
    </submittedName>
</protein>
<dbReference type="AlphaFoldDB" id="A0AA39Y6E0"/>
<evidence type="ECO:0000313" key="2">
    <source>
        <dbReference type="EMBL" id="KAK0646892.1"/>
    </source>
</evidence>
<gene>
    <name evidence="2" type="ORF">B0T16DRAFT_391247</name>
</gene>
<dbReference type="Proteomes" id="UP001174936">
    <property type="component" value="Unassembled WGS sequence"/>
</dbReference>
<reference evidence="2" key="1">
    <citation type="submission" date="2023-06" db="EMBL/GenBank/DDBJ databases">
        <title>Genome-scale phylogeny and comparative genomics of the fungal order Sordariales.</title>
        <authorList>
            <consortium name="Lawrence Berkeley National Laboratory"/>
            <person name="Hensen N."/>
            <person name="Bonometti L."/>
            <person name="Westerberg I."/>
            <person name="Brannstrom I.O."/>
            <person name="Guillou S."/>
            <person name="Cros-Aarteil S."/>
            <person name="Calhoun S."/>
            <person name="Haridas S."/>
            <person name="Kuo A."/>
            <person name="Mondo S."/>
            <person name="Pangilinan J."/>
            <person name="Riley R."/>
            <person name="Labutti K."/>
            <person name="Andreopoulos B."/>
            <person name="Lipzen A."/>
            <person name="Chen C."/>
            <person name="Yanf M."/>
            <person name="Daum C."/>
            <person name="Ng V."/>
            <person name="Clum A."/>
            <person name="Steindorff A."/>
            <person name="Ohm R."/>
            <person name="Martin F."/>
            <person name="Silar P."/>
            <person name="Natvig D."/>
            <person name="Lalanne C."/>
            <person name="Gautier V."/>
            <person name="Ament-Velasquez S.L."/>
            <person name="Kruys A."/>
            <person name="Hutchinson M.I."/>
            <person name="Powell A.J."/>
            <person name="Barry K."/>
            <person name="Miller A.N."/>
            <person name="Grigoriev I.V."/>
            <person name="Debuchy R."/>
            <person name="Gladieux P."/>
            <person name="Thoren M.H."/>
            <person name="Johannesson H."/>
        </authorList>
    </citation>
    <scope>NUCLEOTIDE SEQUENCE</scope>
    <source>
        <strain evidence="2">SMH2532-1</strain>
    </source>
</reference>
<feature type="compositionally biased region" description="Polar residues" evidence="1">
    <location>
        <begin position="97"/>
        <end position="107"/>
    </location>
</feature>
<accession>A0AA39Y6E0</accession>